<comment type="similarity">
    <text evidence="1 7">Belongs to the class-II aminoacyl-tRNA synthetase family. Type 1 subfamily.</text>
</comment>
<evidence type="ECO:0000256" key="5">
    <source>
        <dbReference type="ARBA" id="ARBA00022917"/>
    </source>
</evidence>
<comment type="function">
    <text evidence="7">Catalyzes the attachment of L-aspartate to tRNA(Asp) in a two-step reaction: L-aspartate is first activated by ATP to form Asp-AMP and then transferred to the acceptor end of tRNA(Asp).</text>
</comment>
<dbReference type="InterPro" id="IPR047089">
    <property type="entry name" value="Asp-tRNA-ligase_1_N"/>
</dbReference>
<accession>A0A2U2X8L5</accession>
<dbReference type="InterPro" id="IPR047090">
    <property type="entry name" value="AspRS_core"/>
</dbReference>
<comment type="caution">
    <text evidence="7">Lacks conserved residue(s) required for the propagation of feature annotation.</text>
</comment>
<dbReference type="SUPFAM" id="SSF50249">
    <property type="entry name" value="Nucleic acid-binding proteins"/>
    <property type="match status" value="1"/>
</dbReference>
<dbReference type="NCBIfam" id="TIGR00459">
    <property type="entry name" value="aspS_bact"/>
    <property type="match status" value="1"/>
</dbReference>
<feature type="binding site" evidence="7">
    <location>
        <position position="229"/>
    </location>
    <ligand>
        <name>ATP</name>
        <dbReference type="ChEBI" id="CHEBI:30616"/>
    </ligand>
</feature>
<evidence type="ECO:0000256" key="4">
    <source>
        <dbReference type="ARBA" id="ARBA00022840"/>
    </source>
</evidence>
<dbReference type="PANTHER" id="PTHR22594">
    <property type="entry name" value="ASPARTYL/LYSYL-TRNA SYNTHETASE"/>
    <property type="match status" value="1"/>
</dbReference>
<evidence type="ECO:0000256" key="6">
    <source>
        <dbReference type="ARBA" id="ARBA00023146"/>
    </source>
</evidence>
<dbReference type="Proteomes" id="UP000245375">
    <property type="component" value="Unassembled WGS sequence"/>
</dbReference>
<keyword evidence="6 7" id="KW-0030">Aminoacyl-tRNA synthetase</keyword>
<dbReference type="GO" id="GO:0005737">
    <property type="term" value="C:cytoplasm"/>
    <property type="evidence" value="ECO:0007669"/>
    <property type="project" value="UniProtKB-SubCell"/>
</dbReference>
<keyword evidence="7" id="KW-0963">Cytoplasm</keyword>
<dbReference type="Gene3D" id="3.30.930.10">
    <property type="entry name" value="Bira Bifunctional Protein, Domain 2"/>
    <property type="match status" value="1"/>
</dbReference>
<keyword evidence="4 7" id="KW-0067">ATP-binding</keyword>
<dbReference type="SUPFAM" id="SSF55681">
    <property type="entry name" value="Class II aaRS and biotin synthetases"/>
    <property type="match status" value="1"/>
</dbReference>
<dbReference type="GO" id="GO:0003676">
    <property type="term" value="F:nucleic acid binding"/>
    <property type="evidence" value="ECO:0007669"/>
    <property type="project" value="InterPro"/>
</dbReference>
<comment type="caution">
    <text evidence="9">The sequence shown here is derived from an EMBL/GenBank/DDBJ whole genome shotgun (WGS) entry which is preliminary data.</text>
</comment>
<dbReference type="PRINTS" id="PR01042">
    <property type="entry name" value="TRNASYNTHASP"/>
</dbReference>
<evidence type="ECO:0000256" key="3">
    <source>
        <dbReference type="ARBA" id="ARBA00022741"/>
    </source>
</evidence>
<reference evidence="9" key="1">
    <citation type="submission" date="2018-05" db="EMBL/GenBank/DDBJ databases">
        <title>Algibacter marinivivus sp. nov., isolated from sample around a algae.</title>
        <authorList>
            <person name="Zhong X."/>
        </authorList>
    </citation>
    <scope>NUCLEOTIDE SEQUENCE [LARGE SCALE GENOMIC DNA]</scope>
    <source>
        <strain evidence="9">ZY111</strain>
    </source>
</reference>
<dbReference type="InterPro" id="IPR012340">
    <property type="entry name" value="NA-bd_OB-fold"/>
</dbReference>
<evidence type="ECO:0000256" key="7">
    <source>
        <dbReference type="HAMAP-Rule" id="MF_00044"/>
    </source>
</evidence>
<dbReference type="CDD" id="cd04317">
    <property type="entry name" value="EcAspRS_like_N"/>
    <property type="match status" value="1"/>
</dbReference>
<dbReference type="PROSITE" id="PS50862">
    <property type="entry name" value="AA_TRNA_LIGASE_II"/>
    <property type="match status" value="1"/>
</dbReference>
<dbReference type="InterPro" id="IPR004365">
    <property type="entry name" value="NA-bd_OB_tRNA"/>
</dbReference>
<dbReference type="GO" id="GO:0004815">
    <property type="term" value="F:aspartate-tRNA ligase activity"/>
    <property type="evidence" value="ECO:0007669"/>
    <property type="project" value="UniProtKB-UniRule"/>
</dbReference>
<feature type="region of interest" description="Aspartate" evidence="7">
    <location>
        <begin position="198"/>
        <end position="201"/>
    </location>
</feature>
<dbReference type="OrthoDB" id="9802326at2"/>
<dbReference type="RefSeq" id="WP_109352151.1">
    <property type="nucleotide sequence ID" value="NZ_QFRI01000001.1"/>
</dbReference>
<dbReference type="GO" id="GO:0005524">
    <property type="term" value="F:ATP binding"/>
    <property type="evidence" value="ECO:0007669"/>
    <property type="project" value="UniProtKB-UniRule"/>
</dbReference>
<dbReference type="EC" id="6.1.1.12" evidence="7"/>
<proteinExistence type="inferred from homology"/>
<feature type="domain" description="Aminoacyl-transfer RNA synthetases class-II family profile" evidence="8">
    <location>
        <begin position="144"/>
        <end position="552"/>
    </location>
</feature>
<keyword evidence="3 7" id="KW-0547">Nucleotide-binding</keyword>
<dbReference type="InterPro" id="IPR004364">
    <property type="entry name" value="Aa-tRNA-synt_II"/>
</dbReference>
<dbReference type="GO" id="GO:0006422">
    <property type="term" value="P:aspartyl-tRNA aminoacylation"/>
    <property type="evidence" value="ECO:0007669"/>
    <property type="project" value="UniProtKB-UniRule"/>
</dbReference>
<dbReference type="InterPro" id="IPR004115">
    <property type="entry name" value="GAD-like_sf"/>
</dbReference>
<dbReference type="InterPro" id="IPR006195">
    <property type="entry name" value="aa-tRNA-synth_II"/>
</dbReference>
<comment type="catalytic activity">
    <reaction evidence="7">
        <text>tRNA(Asp) + L-aspartate + ATP = L-aspartyl-tRNA(Asp) + AMP + diphosphate</text>
        <dbReference type="Rhea" id="RHEA:19649"/>
        <dbReference type="Rhea" id="RHEA-COMP:9660"/>
        <dbReference type="Rhea" id="RHEA-COMP:9678"/>
        <dbReference type="ChEBI" id="CHEBI:29991"/>
        <dbReference type="ChEBI" id="CHEBI:30616"/>
        <dbReference type="ChEBI" id="CHEBI:33019"/>
        <dbReference type="ChEBI" id="CHEBI:78442"/>
        <dbReference type="ChEBI" id="CHEBI:78516"/>
        <dbReference type="ChEBI" id="CHEBI:456215"/>
        <dbReference type="EC" id="6.1.1.12"/>
    </reaction>
</comment>
<dbReference type="InterPro" id="IPR002312">
    <property type="entry name" value="Asp/Asn-tRNA-synth_IIb"/>
</dbReference>
<dbReference type="InterPro" id="IPR004524">
    <property type="entry name" value="Asp-tRNA-ligase_1"/>
</dbReference>
<dbReference type="SUPFAM" id="SSF55261">
    <property type="entry name" value="GAD domain-like"/>
    <property type="match status" value="1"/>
</dbReference>
<dbReference type="AlphaFoldDB" id="A0A2U2X8L5"/>
<dbReference type="InterPro" id="IPR029351">
    <property type="entry name" value="GAD_dom"/>
</dbReference>
<evidence type="ECO:0000313" key="10">
    <source>
        <dbReference type="Proteomes" id="UP000245375"/>
    </source>
</evidence>
<evidence type="ECO:0000259" key="8">
    <source>
        <dbReference type="PROSITE" id="PS50862"/>
    </source>
</evidence>
<reference evidence="9" key="2">
    <citation type="submission" date="2018-05" db="EMBL/GenBank/DDBJ databases">
        <authorList>
            <person name="Lanie J.A."/>
            <person name="Ng W.-L."/>
            <person name="Kazmierczak K.M."/>
            <person name="Andrzejewski T.M."/>
            <person name="Davidsen T.M."/>
            <person name="Wayne K.J."/>
            <person name="Tettelin H."/>
            <person name="Glass J.I."/>
            <person name="Rusch D."/>
            <person name="Podicherti R."/>
            <person name="Tsui H.-C.T."/>
            <person name="Winkler M.E."/>
        </authorList>
    </citation>
    <scope>NUCLEOTIDE SEQUENCE [LARGE SCALE GENOMIC DNA]</scope>
    <source>
        <strain evidence="9">ZY111</strain>
    </source>
</reference>
<keyword evidence="10" id="KW-1185">Reference proteome</keyword>
<evidence type="ECO:0000256" key="1">
    <source>
        <dbReference type="ARBA" id="ARBA00006303"/>
    </source>
</evidence>
<feature type="binding site" evidence="7">
    <location>
        <position position="445"/>
    </location>
    <ligand>
        <name>L-aspartate</name>
        <dbReference type="ChEBI" id="CHEBI:29991"/>
    </ligand>
</feature>
<name>A0A2U2X8L5_9FLAO</name>
<comment type="subcellular location">
    <subcellularLocation>
        <location evidence="7">Cytoplasm</location>
    </subcellularLocation>
</comment>
<dbReference type="NCBIfam" id="NF001750">
    <property type="entry name" value="PRK00476.1"/>
    <property type="match status" value="1"/>
</dbReference>
<dbReference type="PANTHER" id="PTHR22594:SF5">
    <property type="entry name" value="ASPARTATE--TRNA LIGASE, MITOCHONDRIAL"/>
    <property type="match status" value="1"/>
</dbReference>
<feature type="binding site" evidence="7">
    <location>
        <begin position="220"/>
        <end position="222"/>
    </location>
    <ligand>
        <name>ATP</name>
        <dbReference type="ChEBI" id="CHEBI:30616"/>
    </ligand>
</feature>
<evidence type="ECO:0000256" key="2">
    <source>
        <dbReference type="ARBA" id="ARBA00022598"/>
    </source>
</evidence>
<feature type="binding site" evidence="7">
    <location>
        <position position="479"/>
    </location>
    <ligand>
        <name>ATP</name>
        <dbReference type="ChEBI" id="CHEBI:30616"/>
    </ligand>
</feature>
<dbReference type="Gene3D" id="2.40.50.140">
    <property type="entry name" value="Nucleic acid-binding proteins"/>
    <property type="match status" value="1"/>
</dbReference>
<evidence type="ECO:0000313" key="9">
    <source>
        <dbReference type="EMBL" id="PWH84147.1"/>
    </source>
</evidence>
<dbReference type="EMBL" id="QFRI01000001">
    <property type="protein sequence ID" value="PWH84147.1"/>
    <property type="molecule type" value="Genomic_DNA"/>
</dbReference>
<gene>
    <name evidence="7" type="primary">aspS</name>
    <name evidence="9" type="ORF">DIS18_06285</name>
</gene>
<protein>
    <recommendedName>
        <fullName evidence="7">Aspartate--tRNA ligase</fullName>
        <ecNumber evidence="7">6.1.1.12</ecNumber>
    </recommendedName>
    <alternativeName>
        <fullName evidence="7">Aspartyl-tRNA synthetase</fullName>
        <shortName evidence="7">AspRS</shortName>
    </alternativeName>
</protein>
<dbReference type="CDD" id="cd00777">
    <property type="entry name" value="AspRS_core"/>
    <property type="match status" value="1"/>
</dbReference>
<dbReference type="HAMAP" id="MF_00044">
    <property type="entry name" value="Asp_tRNA_synth_type1"/>
    <property type="match status" value="1"/>
</dbReference>
<sequence>MYRSHNCGELRATNINNEVTLAGWVQKSRDKGFIVWIDLRDRYGITQLVFDEERTSKDLIEQAQNLGREFVIQVKGTVIERASKNPNIPTGDIEILVSKLTVLNEAKLPPFTIEDKTDGGEDLRMKYRYLDIRRNPVKESLIFRHKVTQEVRNYLSNEGFIEVETPYLIKSTPEGARDFVVPSRMNEGQFYALPQSPQTFKQLLMVGGMDKYFQIVKCFRDEDLRADRQPEFTQIDCEMAFIEQEDILNAFEGLTRHLLKEVNGVEVEKFPRILYDDAMRLYGNDKPDIRFGMEFGELNEVAQHKDFNVFNSAELVVGIAVPGGNTFTRKEIDKLISWIKRPQIGALGMVYSRCNDDGSFKSSVDKFYDQDDLAKWAEVTGAKAGDLVCVLSGDKNKVRAQLSALRMELAERLGLRKPDQFAPLWVMDFPLLEWDEDTERYHAMHHPFTSPKPGQLELLKTNPGSVKANAYDLVLNGNEIGGGSIRIHDKETQALMFDYLGFTPEEAKAQFGFLMDAFQYGAPPHGGLAFGLDRLVAILGGQETIRDFIAFPKNNSGRDVMIDAPAPIDDEQLTELSLKLNLKS</sequence>
<feature type="binding site" evidence="7">
    <location>
        <position position="220"/>
    </location>
    <ligand>
        <name>L-aspartate</name>
        <dbReference type="ChEBI" id="CHEBI:29991"/>
    </ligand>
</feature>
<dbReference type="InterPro" id="IPR045864">
    <property type="entry name" value="aa-tRNA-synth_II/BPL/LPL"/>
</dbReference>
<feature type="binding site" evidence="7">
    <location>
        <position position="486"/>
    </location>
    <ligand>
        <name>L-aspartate</name>
        <dbReference type="ChEBI" id="CHEBI:29991"/>
    </ligand>
</feature>
<comment type="subunit">
    <text evidence="7">Homodimer.</text>
</comment>
<organism evidence="9 10">
    <name type="scientific">Algibacter marinivivus</name>
    <dbReference type="NCBI Taxonomy" id="2100723"/>
    <lineage>
        <taxon>Bacteria</taxon>
        <taxon>Pseudomonadati</taxon>
        <taxon>Bacteroidota</taxon>
        <taxon>Flavobacteriia</taxon>
        <taxon>Flavobacteriales</taxon>
        <taxon>Flavobacteriaceae</taxon>
        <taxon>Algibacter</taxon>
    </lineage>
</organism>
<keyword evidence="2 7" id="KW-0436">Ligase</keyword>
<dbReference type="Pfam" id="PF00152">
    <property type="entry name" value="tRNA-synt_2"/>
    <property type="match status" value="1"/>
</dbReference>
<feature type="binding site" evidence="7">
    <location>
        <position position="174"/>
    </location>
    <ligand>
        <name>L-aspartate</name>
        <dbReference type="ChEBI" id="CHEBI:29991"/>
    </ligand>
</feature>
<dbReference type="Pfam" id="PF01336">
    <property type="entry name" value="tRNA_anti-codon"/>
    <property type="match status" value="1"/>
</dbReference>
<keyword evidence="5 7" id="KW-0648">Protein biosynthesis</keyword>
<feature type="binding site" evidence="7">
    <location>
        <begin position="531"/>
        <end position="534"/>
    </location>
    <ligand>
        <name>ATP</name>
        <dbReference type="ChEBI" id="CHEBI:30616"/>
    </ligand>
</feature>
<dbReference type="Gene3D" id="3.30.1360.30">
    <property type="entry name" value="GAD-like domain"/>
    <property type="match status" value="1"/>
</dbReference>
<dbReference type="Pfam" id="PF02938">
    <property type="entry name" value="GAD"/>
    <property type="match status" value="1"/>
</dbReference>